<evidence type="ECO:0000256" key="7">
    <source>
        <dbReference type="ARBA" id="ARBA00023163"/>
    </source>
</evidence>
<accession>A0A6J4K3P9</accession>
<gene>
    <name evidence="11" type="primary">rpoA</name>
    <name evidence="13" type="ORF">AVDCRST_MAG77-5080</name>
</gene>
<evidence type="ECO:0000256" key="9">
    <source>
        <dbReference type="ARBA" id="ARBA00033070"/>
    </source>
</evidence>
<comment type="catalytic activity">
    <reaction evidence="10 11">
        <text>RNA(n) + a ribonucleoside 5'-triphosphate = RNA(n+1) + diphosphate</text>
        <dbReference type="Rhea" id="RHEA:21248"/>
        <dbReference type="Rhea" id="RHEA-COMP:14527"/>
        <dbReference type="Rhea" id="RHEA-COMP:17342"/>
        <dbReference type="ChEBI" id="CHEBI:33019"/>
        <dbReference type="ChEBI" id="CHEBI:61557"/>
        <dbReference type="ChEBI" id="CHEBI:140395"/>
        <dbReference type="EC" id="2.7.7.6"/>
    </reaction>
</comment>
<dbReference type="Gene3D" id="3.30.1360.10">
    <property type="entry name" value="RNA polymerase, RBP11-like subunit"/>
    <property type="match status" value="1"/>
</dbReference>
<protein>
    <recommendedName>
        <fullName evidence="3 11">DNA-directed RNA polymerase subunit alpha</fullName>
        <shortName evidence="11">RNAP subunit alpha</shortName>
        <ecNumber evidence="2 11">2.7.7.6</ecNumber>
    </recommendedName>
    <alternativeName>
        <fullName evidence="9 11">RNA polymerase subunit alpha</fullName>
    </alternativeName>
    <alternativeName>
        <fullName evidence="8 11">Transcriptase subunit alpha</fullName>
    </alternativeName>
</protein>
<evidence type="ECO:0000313" key="13">
    <source>
        <dbReference type="EMBL" id="CAA9294813.1"/>
    </source>
</evidence>
<feature type="region of interest" description="Alpha N-terminal domain (alpha-NTD)" evidence="11">
    <location>
        <begin position="1"/>
        <end position="237"/>
    </location>
</feature>
<dbReference type="Pfam" id="PF03118">
    <property type="entry name" value="RNA_pol_A_CTD"/>
    <property type="match status" value="1"/>
</dbReference>
<keyword evidence="5 11" id="KW-0808">Transferase</keyword>
<evidence type="ECO:0000256" key="10">
    <source>
        <dbReference type="ARBA" id="ARBA00048552"/>
    </source>
</evidence>
<sequence>MIEEIPTTPSVRMVEPEDPDLVDPFFGEFVVEPLRRGYGHTLGNSMRRVLLSSLPGAAVSSIRVDGVQHEFSSIPDVKEDVTQIVLNIKKLRMRSYSDEPVKAQLDVPGPGIVRASDVKWPDQVEIVNPEQIIATLDNENARLSMELTVTRGEGYVAAESVEGQPIGEIPVDAIYSPTRRVEYHIGAARVGQSVNLDRLELRVWTDGTTTPEEAVSRAAQMLVEQFRVFTQLVPGMEIPSETAVARPALPSNTLQVPQELIDVSVDDLELSNRTLNCLKRNSITRVGQLASMTEDDLLHLRNFGDKSLNELRDKLAERGVRIGPSAEPAAV</sequence>
<dbReference type="NCBIfam" id="NF003513">
    <property type="entry name" value="PRK05182.1-2"/>
    <property type="match status" value="1"/>
</dbReference>
<keyword evidence="4 11" id="KW-0240">DNA-directed RNA polymerase</keyword>
<dbReference type="Gene3D" id="1.10.150.20">
    <property type="entry name" value="5' to 3' exonuclease, C-terminal subdomain"/>
    <property type="match status" value="1"/>
</dbReference>
<evidence type="ECO:0000256" key="6">
    <source>
        <dbReference type="ARBA" id="ARBA00022695"/>
    </source>
</evidence>
<dbReference type="InterPro" id="IPR011263">
    <property type="entry name" value="DNA-dir_RNA_pol_RpoA/D/Rpb3"/>
</dbReference>
<evidence type="ECO:0000256" key="1">
    <source>
        <dbReference type="ARBA" id="ARBA00007123"/>
    </source>
</evidence>
<reference evidence="13" key="1">
    <citation type="submission" date="2020-02" db="EMBL/GenBank/DDBJ databases">
        <authorList>
            <person name="Meier V. D."/>
        </authorList>
    </citation>
    <scope>NUCLEOTIDE SEQUENCE</scope>
    <source>
        <strain evidence="13">AVDCRST_MAG77</strain>
    </source>
</reference>
<dbReference type="GO" id="GO:0000428">
    <property type="term" value="C:DNA-directed RNA polymerase complex"/>
    <property type="evidence" value="ECO:0007669"/>
    <property type="project" value="UniProtKB-KW"/>
</dbReference>
<feature type="domain" description="DNA-directed RNA polymerase RpoA/D/Rpb3-type" evidence="12">
    <location>
        <begin position="26"/>
        <end position="232"/>
    </location>
</feature>
<dbReference type="SUPFAM" id="SSF55257">
    <property type="entry name" value="RBP11-like subunits of RNA polymerase"/>
    <property type="match status" value="1"/>
</dbReference>
<dbReference type="Gene3D" id="2.170.120.12">
    <property type="entry name" value="DNA-directed RNA polymerase, insert domain"/>
    <property type="match status" value="1"/>
</dbReference>
<dbReference type="InterPro" id="IPR011773">
    <property type="entry name" value="DNA-dir_RpoA"/>
</dbReference>
<dbReference type="SUPFAM" id="SSF56553">
    <property type="entry name" value="Insert subdomain of RNA polymerase alpha subunit"/>
    <property type="match status" value="1"/>
</dbReference>
<comment type="subunit">
    <text evidence="11">Homodimer. The RNAP catalytic core consists of 2 alpha, 1 beta, 1 beta' and 1 omega subunit. When a sigma factor is associated with the core the holoenzyme is formed, which can initiate transcription.</text>
</comment>
<keyword evidence="7 11" id="KW-0804">Transcription</keyword>
<dbReference type="GO" id="GO:0006351">
    <property type="term" value="P:DNA-templated transcription"/>
    <property type="evidence" value="ECO:0007669"/>
    <property type="project" value="UniProtKB-UniRule"/>
</dbReference>
<dbReference type="EC" id="2.7.7.6" evidence="2 11"/>
<dbReference type="InterPro" id="IPR011262">
    <property type="entry name" value="DNA-dir_RNA_pol_insert"/>
</dbReference>
<dbReference type="SMART" id="SM00662">
    <property type="entry name" value="RPOLD"/>
    <property type="match status" value="1"/>
</dbReference>
<dbReference type="EMBL" id="CADCTC010000264">
    <property type="protein sequence ID" value="CAA9294813.1"/>
    <property type="molecule type" value="Genomic_DNA"/>
</dbReference>
<evidence type="ECO:0000256" key="5">
    <source>
        <dbReference type="ARBA" id="ARBA00022679"/>
    </source>
</evidence>
<comment type="domain">
    <text evidence="11">The N-terminal domain is essential for RNAP assembly and basal transcription, whereas the C-terminal domain is involved in interaction with transcriptional regulators and with upstream promoter elements.</text>
</comment>
<feature type="region of interest" description="Alpha C-terminal domain (alpha-CTD)" evidence="11">
    <location>
        <begin position="260"/>
        <end position="331"/>
    </location>
</feature>
<name>A0A6J4K3P9_9CHLR</name>
<comment type="similarity">
    <text evidence="1 11">Belongs to the RNA polymerase alpha chain family.</text>
</comment>
<organism evidence="13">
    <name type="scientific">uncultured Chloroflexota bacterium</name>
    <dbReference type="NCBI Taxonomy" id="166587"/>
    <lineage>
        <taxon>Bacteria</taxon>
        <taxon>Bacillati</taxon>
        <taxon>Chloroflexota</taxon>
        <taxon>environmental samples</taxon>
    </lineage>
</organism>
<dbReference type="NCBIfam" id="TIGR02027">
    <property type="entry name" value="rpoA"/>
    <property type="match status" value="1"/>
</dbReference>
<evidence type="ECO:0000256" key="2">
    <source>
        <dbReference type="ARBA" id="ARBA00012418"/>
    </source>
</evidence>
<proteinExistence type="inferred from homology"/>
<dbReference type="InterPro" id="IPR011260">
    <property type="entry name" value="RNAP_asu_C"/>
</dbReference>
<dbReference type="FunFam" id="2.170.120.12:FF:000001">
    <property type="entry name" value="DNA-directed RNA polymerase subunit alpha"/>
    <property type="match status" value="1"/>
</dbReference>
<dbReference type="HAMAP" id="MF_00059">
    <property type="entry name" value="RNApol_bact_RpoA"/>
    <property type="match status" value="1"/>
</dbReference>
<evidence type="ECO:0000256" key="4">
    <source>
        <dbReference type="ARBA" id="ARBA00022478"/>
    </source>
</evidence>
<dbReference type="GO" id="GO:0003677">
    <property type="term" value="F:DNA binding"/>
    <property type="evidence" value="ECO:0007669"/>
    <property type="project" value="UniProtKB-UniRule"/>
</dbReference>
<comment type="function">
    <text evidence="11">DNA-dependent RNA polymerase catalyzes the transcription of DNA into RNA using the four ribonucleoside triphosphates as substrates.</text>
</comment>
<dbReference type="SUPFAM" id="SSF47789">
    <property type="entry name" value="C-terminal domain of RNA polymerase alpha subunit"/>
    <property type="match status" value="1"/>
</dbReference>
<dbReference type="InterPro" id="IPR036643">
    <property type="entry name" value="RNApol_insert_sf"/>
</dbReference>
<dbReference type="GO" id="GO:0003899">
    <property type="term" value="F:DNA-directed RNA polymerase activity"/>
    <property type="evidence" value="ECO:0007669"/>
    <property type="project" value="UniProtKB-UniRule"/>
</dbReference>
<dbReference type="Pfam" id="PF01193">
    <property type="entry name" value="RNA_pol_L"/>
    <property type="match status" value="1"/>
</dbReference>
<evidence type="ECO:0000256" key="3">
    <source>
        <dbReference type="ARBA" id="ARBA00015972"/>
    </source>
</evidence>
<dbReference type="CDD" id="cd06928">
    <property type="entry name" value="RNAP_alpha_NTD"/>
    <property type="match status" value="1"/>
</dbReference>
<dbReference type="InterPro" id="IPR036603">
    <property type="entry name" value="RBP11-like"/>
</dbReference>
<evidence type="ECO:0000256" key="11">
    <source>
        <dbReference type="HAMAP-Rule" id="MF_00059"/>
    </source>
</evidence>
<keyword evidence="6 11" id="KW-0548">Nucleotidyltransferase</keyword>
<dbReference type="GO" id="GO:0005737">
    <property type="term" value="C:cytoplasm"/>
    <property type="evidence" value="ECO:0007669"/>
    <property type="project" value="UniProtKB-ARBA"/>
</dbReference>
<evidence type="ECO:0000256" key="8">
    <source>
        <dbReference type="ARBA" id="ARBA00032524"/>
    </source>
</evidence>
<dbReference type="GO" id="GO:0046983">
    <property type="term" value="F:protein dimerization activity"/>
    <property type="evidence" value="ECO:0007669"/>
    <property type="project" value="InterPro"/>
</dbReference>
<dbReference type="AlphaFoldDB" id="A0A6J4K3P9"/>
<evidence type="ECO:0000259" key="12">
    <source>
        <dbReference type="SMART" id="SM00662"/>
    </source>
</evidence>
<dbReference type="NCBIfam" id="NF003519">
    <property type="entry name" value="PRK05182.2-5"/>
    <property type="match status" value="1"/>
</dbReference>
<dbReference type="Pfam" id="PF01000">
    <property type="entry name" value="RNA_pol_A_bac"/>
    <property type="match status" value="1"/>
</dbReference>